<dbReference type="SUPFAM" id="SSF88659">
    <property type="entry name" value="Sigma3 and sigma4 domains of RNA polymerase sigma factors"/>
    <property type="match status" value="1"/>
</dbReference>
<proteinExistence type="inferred from homology"/>
<dbReference type="InterPro" id="IPR013249">
    <property type="entry name" value="RNA_pol_sigma70_r4_t2"/>
</dbReference>
<dbReference type="InterPro" id="IPR014284">
    <property type="entry name" value="RNA_pol_sigma-70_dom"/>
</dbReference>
<dbReference type="Gene3D" id="1.10.1740.10">
    <property type="match status" value="1"/>
</dbReference>
<evidence type="ECO:0000259" key="5">
    <source>
        <dbReference type="Pfam" id="PF04542"/>
    </source>
</evidence>
<dbReference type="CDD" id="cd06171">
    <property type="entry name" value="Sigma70_r4"/>
    <property type="match status" value="1"/>
</dbReference>
<protein>
    <submittedName>
        <fullName evidence="7">RNA polymerase subunit sigma-70</fullName>
    </submittedName>
</protein>
<feature type="domain" description="RNA polymerase sigma factor 70 region 4 type 2" evidence="6">
    <location>
        <begin position="115"/>
        <end position="165"/>
    </location>
</feature>
<dbReference type="OrthoDB" id="9782703at2"/>
<gene>
    <name evidence="7" type="ORF">DQG23_03250</name>
</gene>
<dbReference type="EMBL" id="QMFB01000001">
    <property type="protein sequence ID" value="RAV23222.1"/>
    <property type="molecule type" value="Genomic_DNA"/>
</dbReference>
<dbReference type="RefSeq" id="WP_113029332.1">
    <property type="nucleotide sequence ID" value="NZ_QMFB01000001.1"/>
</dbReference>
<evidence type="ECO:0000313" key="8">
    <source>
        <dbReference type="Proteomes" id="UP000250369"/>
    </source>
</evidence>
<sequence length="180" mass="20842">MDKKQLAAAAVKGDEEAFLQIMNDERQKMMRVAYAYLRNEADALEAIQETVCRAWLKRKTLRQPQYVTTWLIRILIHVCADELKRRKRSAALSEDDGKNSFNQDDIASAAERIDMAKAISRLEKPYKDVILLKYYEDMTITDIAEVLQRPDGTVRTWLNKALVQLRKHFNRLGGRGRQDG</sequence>
<dbReference type="InterPro" id="IPR013324">
    <property type="entry name" value="RNA_pol_sigma_r3/r4-like"/>
</dbReference>
<keyword evidence="2" id="KW-0805">Transcription regulation</keyword>
<feature type="domain" description="RNA polymerase sigma-70 region 2" evidence="5">
    <location>
        <begin position="25"/>
        <end position="88"/>
    </location>
</feature>
<dbReference type="Gene3D" id="1.10.10.10">
    <property type="entry name" value="Winged helix-like DNA-binding domain superfamily/Winged helix DNA-binding domain"/>
    <property type="match status" value="1"/>
</dbReference>
<evidence type="ECO:0000256" key="3">
    <source>
        <dbReference type="ARBA" id="ARBA00023082"/>
    </source>
</evidence>
<evidence type="ECO:0000313" key="7">
    <source>
        <dbReference type="EMBL" id="RAV23222.1"/>
    </source>
</evidence>
<keyword evidence="3" id="KW-0731">Sigma factor</keyword>
<dbReference type="GO" id="GO:0003677">
    <property type="term" value="F:DNA binding"/>
    <property type="evidence" value="ECO:0007669"/>
    <property type="project" value="InterPro"/>
</dbReference>
<keyword evidence="8" id="KW-1185">Reference proteome</keyword>
<reference evidence="7 8" key="1">
    <citation type="journal article" date="2009" name="Int. J. Syst. Evol. Microbiol.">
        <title>Paenibacillus contaminans sp. nov., isolated from a contaminated laboratory plate.</title>
        <authorList>
            <person name="Chou J.H."/>
            <person name="Lee J.H."/>
            <person name="Lin M.C."/>
            <person name="Chang P.S."/>
            <person name="Arun A.B."/>
            <person name="Young C.C."/>
            <person name="Chen W.M."/>
        </authorList>
    </citation>
    <scope>NUCLEOTIDE SEQUENCE [LARGE SCALE GENOMIC DNA]</scope>
    <source>
        <strain evidence="7 8">CKOBP-6</strain>
    </source>
</reference>
<dbReference type="GO" id="GO:0006352">
    <property type="term" value="P:DNA-templated transcription initiation"/>
    <property type="evidence" value="ECO:0007669"/>
    <property type="project" value="InterPro"/>
</dbReference>
<dbReference type="Proteomes" id="UP000250369">
    <property type="component" value="Unassembled WGS sequence"/>
</dbReference>
<evidence type="ECO:0000256" key="1">
    <source>
        <dbReference type="ARBA" id="ARBA00010641"/>
    </source>
</evidence>
<organism evidence="7 8">
    <name type="scientific">Paenibacillus contaminans</name>
    <dbReference type="NCBI Taxonomy" id="450362"/>
    <lineage>
        <taxon>Bacteria</taxon>
        <taxon>Bacillati</taxon>
        <taxon>Bacillota</taxon>
        <taxon>Bacilli</taxon>
        <taxon>Bacillales</taxon>
        <taxon>Paenibacillaceae</taxon>
        <taxon>Paenibacillus</taxon>
    </lineage>
</organism>
<dbReference type="NCBIfam" id="TIGR02937">
    <property type="entry name" value="sigma70-ECF"/>
    <property type="match status" value="1"/>
</dbReference>
<dbReference type="AlphaFoldDB" id="A0A329MU73"/>
<dbReference type="PANTHER" id="PTHR43133:SF51">
    <property type="entry name" value="RNA POLYMERASE SIGMA FACTOR"/>
    <property type="match status" value="1"/>
</dbReference>
<dbReference type="InterPro" id="IPR036388">
    <property type="entry name" value="WH-like_DNA-bd_sf"/>
</dbReference>
<name>A0A329MU73_9BACL</name>
<dbReference type="InterPro" id="IPR013325">
    <property type="entry name" value="RNA_pol_sigma_r2"/>
</dbReference>
<evidence type="ECO:0000256" key="4">
    <source>
        <dbReference type="ARBA" id="ARBA00023163"/>
    </source>
</evidence>
<dbReference type="Pfam" id="PF04542">
    <property type="entry name" value="Sigma70_r2"/>
    <property type="match status" value="1"/>
</dbReference>
<accession>A0A329MU73</accession>
<keyword evidence="4" id="KW-0804">Transcription</keyword>
<dbReference type="PANTHER" id="PTHR43133">
    <property type="entry name" value="RNA POLYMERASE ECF-TYPE SIGMA FACTO"/>
    <property type="match status" value="1"/>
</dbReference>
<evidence type="ECO:0000256" key="2">
    <source>
        <dbReference type="ARBA" id="ARBA00023015"/>
    </source>
</evidence>
<dbReference type="SUPFAM" id="SSF88946">
    <property type="entry name" value="Sigma2 domain of RNA polymerase sigma factors"/>
    <property type="match status" value="1"/>
</dbReference>
<comment type="caution">
    <text evidence="7">The sequence shown here is derived from an EMBL/GenBank/DDBJ whole genome shotgun (WGS) entry which is preliminary data.</text>
</comment>
<dbReference type="InterPro" id="IPR007627">
    <property type="entry name" value="RNA_pol_sigma70_r2"/>
</dbReference>
<comment type="similarity">
    <text evidence="1">Belongs to the sigma-70 factor family. ECF subfamily.</text>
</comment>
<dbReference type="InterPro" id="IPR039425">
    <property type="entry name" value="RNA_pol_sigma-70-like"/>
</dbReference>
<dbReference type="GO" id="GO:0016987">
    <property type="term" value="F:sigma factor activity"/>
    <property type="evidence" value="ECO:0007669"/>
    <property type="project" value="UniProtKB-KW"/>
</dbReference>
<evidence type="ECO:0000259" key="6">
    <source>
        <dbReference type="Pfam" id="PF08281"/>
    </source>
</evidence>
<dbReference type="Pfam" id="PF08281">
    <property type="entry name" value="Sigma70_r4_2"/>
    <property type="match status" value="1"/>
</dbReference>